<dbReference type="NCBIfam" id="TIGR02937">
    <property type="entry name" value="sigma70-ECF"/>
    <property type="match status" value="1"/>
</dbReference>
<keyword evidence="7" id="KW-1185">Reference proteome</keyword>
<dbReference type="Gene3D" id="1.20.140.160">
    <property type="match status" value="1"/>
</dbReference>
<evidence type="ECO:0000256" key="2">
    <source>
        <dbReference type="ARBA" id="ARBA00023082"/>
    </source>
</evidence>
<dbReference type="InterPro" id="IPR014284">
    <property type="entry name" value="RNA_pol_sigma-70_dom"/>
</dbReference>
<dbReference type="Gene3D" id="1.10.1740.10">
    <property type="match status" value="1"/>
</dbReference>
<dbReference type="GO" id="GO:0016987">
    <property type="term" value="F:sigma factor activity"/>
    <property type="evidence" value="ECO:0007669"/>
    <property type="project" value="UniProtKB-KW"/>
</dbReference>
<dbReference type="Pfam" id="PF04542">
    <property type="entry name" value="Sigma70_r2"/>
    <property type="match status" value="1"/>
</dbReference>
<evidence type="ECO:0000256" key="3">
    <source>
        <dbReference type="ARBA" id="ARBA00023125"/>
    </source>
</evidence>
<dbReference type="InterPro" id="IPR009042">
    <property type="entry name" value="RNA_pol_sigma70_r1_2"/>
</dbReference>
<dbReference type="GO" id="GO:0003677">
    <property type="term" value="F:DNA binding"/>
    <property type="evidence" value="ECO:0007669"/>
    <property type="project" value="UniProtKB-KW"/>
</dbReference>
<dbReference type="EMBL" id="CP016379">
    <property type="protein sequence ID" value="AZR73978.1"/>
    <property type="molecule type" value="Genomic_DNA"/>
</dbReference>
<dbReference type="Pfam" id="PF00140">
    <property type="entry name" value="Sigma70_r1_2"/>
    <property type="match status" value="1"/>
</dbReference>
<dbReference type="InterPro" id="IPR013325">
    <property type="entry name" value="RNA_pol_sigma_r2"/>
</dbReference>
<dbReference type="InterPro" id="IPR007630">
    <property type="entry name" value="RNA_pol_sigma70_r4"/>
</dbReference>
<dbReference type="PRINTS" id="PR00046">
    <property type="entry name" value="SIGMA70FCT"/>
</dbReference>
<accession>A0A3S9T0A1</accession>
<evidence type="ECO:0000256" key="1">
    <source>
        <dbReference type="ARBA" id="ARBA00023015"/>
    </source>
</evidence>
<organism evidence="6 7">
    <name type="scientific">Anoxybacter fermentans</name>
    <dbReference type="NCBI Taxonomy" id="1323375"/>
    <lineage>
        <taxon>Bacteria</taxon>
        <taxon>Bacillati</taxon>
        <taxon>Bacillota</taxon>
        <taxon>Clostridia</taxon>
        <taxon>Halanaerobiales</taxon>
        <taxon>Anoxybacter</taxon>
    </lineage>
</organism>
<reference evidence="6 7" key="1">
    <citation type="submission" date="2016-07" db="EMBL/GenBank/DDBJ databases">
        <title>Genome and transcriptome analysis of iron-reducing fermentative bacteria Anoxybacter fermentans.</title>
        <authorList>
            <person name="Zeng X."/>
            <person name="Shao Z."/>
        </authorList>
    </citation>
    <scope>NUCLEOTIDE SEQUENCE [LARGE SCALE GENOMIC DNA]</scope>
    <source>
        <strain evidence="6 7">DY22613</strain>
    </source>
</reference>
<dbReference type="KEGG" id="aft:BBF96_11605"/>
<dbReference type="AlphaFoldDB" id="A0A3S9T0A1"/>
<protein>
    <recommendedName>
        <fullName evidence="5">RNA polymerase sigma-70 domain-containing protein</fullName>
    </recommendedName>
</protein>
<dbReference type="GO" id="GO:0006352">
    <property type="term" value="P:DNA-templated transcription initiation"/>
    <property type="evidence" value="ECO:0007669"/>
    <property type="project" value="InterPro"/>
</dbReference>
<dbReference type="PROSITE" id="PS00715">
    <property type="entry name" value="SIGMA70_1"/>
    <property type="match status" value="1"/>
</dbReference>
<feature type="domain" description="RNA polymerase sigma-70" evidence="5">
    <location>
        <begin position="64"/>
        <end position="77"/>
    </location>
</feature>
<proteinExistence type="predicted"/>
<sequence length="214" mass="25074">MMLEHYLGELNKIQLLSREEEQALWRRYKENGDRSARQELITAYQPLVYRLVARLAVSSDILMDLIQEGIIGLIEAVENFEPERKIRFSTYATYRIRGRVLNYLKQDYDLDLISLDHIVGEDGLSLLERLKEEGLSLEGQVEERYLKKEIQNAIERLSDKEQEIIKSLFYGEKAAKDMAKKMKISTGHFYRLQRKAIRRIRGMLSGLMQEMKGA</sequence>
<dbReference type="SUPFAM" id="SSF88946">
    <property type="entry name" value="Sigma2 domain of RNA polymerase sigma factors"/>
    <property type="match status" value="1"/>
</dbReference>
<keyword evidence="2" id="KW-0731">Sigma factor</keyword>
<evidence type="ECO:0000313" key="7">
    <source>
        <dbReference type="Proteomes" id="UP000267250"/>
    </source>
</evidence>
<dbReference type="PANTHER" id="PTHR30385">
    <property type="entry name" value="SIGMA FACTOR F FLAGELLAR"/>
    <property type="match status" value="1"/>
</dbReference>
<evidence type="ECO:0000256" key="4">
    <source>
        <dbReference type="ARBA" id="ARBA00023163"/>
    </source>
</evidence>
<evidence type="ECO:0000313" key="6">
    <source>
        <dbReference type="EMBL" id="AZR73978.1"/>
    </source>
</evidence>
<keyword evidence="3" id="KW-0238">DNA-binding</keyword>
<dbReference type="InterPro" id="IPR000943">
    <property type="entry name" value="RNA_pol_sigma70"/>
</dbReference>
<dbReference type="InterPro" id="IPR007627">
    <property type="entry name" value="RNA_pol_sigma70_r2"/>
</dbReference>
<evidence type="ECO:0000259" key="5">
    <source>
        <dbReference type="PROSITE" id="PS00715"/>
    </source>
</evidence>
<keyword evidence="1" id="KW-0805">Transcription regulation</keyword>
<gene>
    <name evidence="6" type="ORF">BBF96_11605</name>
</gene>
<dbReference type="SUPFAM" id="SSF88659">
    <property type="entry name" value="Sigma3 and sigma4 domains of RNA polymerase sigma factors"/>
    <property type="match status" value="1"/>
</dbReference>
<keyword evidence="4" id="KW-0804">Transcription</keyword>
<name>A0A3S9T0A1_9FIRM</name>
<dbReference type="InterPro" id="IPR013324">
    <property type="entry name" value="RNA_pol_sigma_r3/r4-like"/>
</dbReference>
<dbReference type="Proteomes" id="UP000267250">
    <property type="component" value="Chromosome"/>
</dbReference>
<dbReference type="PANTHER" id="PTHR30385:SF7">
    <property type="entry name" value="RNA POLYMERASE SIGMA FACTOR FLIA"/>
    <property type="match status" value="1"/>
</dbReference>
<dbReference type="Pfam" id="PF04545">
    <property type="entry name" value="Sigma70_r4"/>
    <property type="match status" value="1"/>
</dbReference>